<dbReference type="InterPro" id="IPR019826">
    <property type="entry name" value="Carboxylesterase_B_AS"/>
</dbReference>
<dbReference type="RefSeq" id="XP_007740715.1">
    <property type="nucleotide sequence ID" value="XM_007742525.1"/>
</dbReference>
<dbReference type="HOGENOM" id="CLU_289346_0_0_1"/>
<dbReference type="eggNOG" id="KOG4389">
    <property type="taxonomic scope" value="Eukaryota"/>
</dbReference>
<keyword evidence="2" id="KW-0378">Hydrolase</keyword>
<feature type="compositionally biased region" description="Polar residues" evidence="7">
    <location>
        <begin position="73"/>
        <end position="87"/>
    </location>
</feature>
<evidence type="ECO:0000256" key="5">
    <source>
        <dbReference type="ARBA" id="ARBA00023163"/>
    </source>
</evidence>
<dbReference type="GO" id="GO:0016787">
    <property type="term" value="F:hydrolase activity"/>
    <property type="evidence" value="ECO:0007669"/>
    <property type="project" value="UniProtKB-KW"/>
</dbReference>
<gene>
    <name evidence="9" type="ORF">A1O5_01909</name>
</gene>
<dbReference type="InterPro" id="IPR002018">
    <property type="entry name" value="CarbesteraseB"/>
</dbReference>
<dbReference type="SMART" id="SM00066">
    <property type="entry name" value="GAL4"/>
    <property type="match status" value="1"/>
</dbReference>
<keyword evidence="4" id="KW-0238">DNA-binding</keyword>
<dbReference type="GO" id="GO:0000981">
    <property type="term" value="F:DNA-binding transcription factor activity, RNA polymerase II-specific"/>
    <property type="evidence" value="ECO:0007669"/>
    <property type="project" value="InterPro"/>
</dbReference>
<dbReference type="InterPro" id="IPR001138">
    <property type="entry name" value="Zn2Cys6_DnaBD"/>
</dbReference>
<dbReference type="Proteomes" id="UP000019471">
    <property type="component" value="Unassembled WGS sequence"/>
</dbReference>
<dbReference type="InterPro" id="IPR019819">
    <property type="entry name" value="Carboxylesterase_B_CS"/>
</dbReference>
<dbReference type="AlphaFoldDB" id="W9X4S7"/>
<dbReference type="PROSITE" id="PS00941">
    <property type="entry name" value="CARBOXYLESTERASE_B_2"/>
    <property type="match status" value="1"/>
</dbReference>
<dbReference type="STRING" id="1182543.W9X4S7"/>
<dbReference type="InterPro" id="IPR036864">
    <property type="entry name" value="Zn2-C6_fun-type_DNA-bd_sf"/>
</dbReference>
<keyword evidence="3" id="KW-0805">Transcription regulation</keyword>
<keyword evidence="6" id="KW-0539">Nucleus</keyword>
<dbReference type="PANTHER" id="PTHR38791">
    <property type="entry name" value="ZN(II)2CYS6 TRANSCRIPTION FACTOR (EUROFUNG)-RELATED-RELATED"/>
    <property type="match status" value="1"/>
</dbReference>
<feature type="region of interest" description="Disordered" evidence="7">
    <location>
        <begin position="63"/>
        <end position="93"/>
    </location>
</feature>
<evidence type="ECO:0000256" key="1">
    <source>
        <dbReference type="ARBA" id="ARBA00005964"/>
    </source>
</evidence>
<evidence type="ECO:0000256" key="6">
    <source>
        <dbReference type="ARBA" id="ARBA00023242"/>
    </source>
</evidence>
<dbReference type="Pfam" id="PF00172">
    <property type="entry name" value="Zn_clus"/>
    <property type="match status" value="1"/>
</dbReference>
<reference evidence="9 10" key="1">
    <citation type="submission" date="2013-03" db="EMBL/GenBank/DDBJ databases">
        <title>The Genome Sequence of Cladophialophora psammophila CBS 110553.</title>
        <authorList>
            <consortium name="The Broad Institute Genomics Platform"/>
            <person name="Cuomo C."/>
            <person name="de Hoog S."/>
            <person name="Gorbushina A."/>
            <person name="Walker B."/>
            <person name="Young S.K."/>
            <person name="Zeng Q."/>
            <person name="Gargeya S."/>
            <person name="Fitzgerald M."/>
            <person name="Haas B."/>
            <person name="Abouelleil A."/>
            <person name="Allen A.W."/>
            <person name="Alvarado L."/>
            <person name="Arachchi H.M."/>
            <person name="Berlin A.M."/>
            <person name="Chapman S.B."/>
            <person name="Gainer-Dewar J."/>
            <person name="Goldberg J."/>
            <person name="Griggs A."/>
            <person name="Gujja S."/>
            <person name="Hansen M."/>
            <person name="Howarth C."/>
            <person name="Imamovic A."/>
            <person name="Ireland A."/>
            <person name="Larimer J."/>
            <person name="McCowan C."/>
            <person name="Murphy C."/>
            <person name="Pearson M."/>
            <person name="Poon T.W."/>
            <person name="Priest M."/>
            <person name="Roberts A."/>
            <person name="Saif S."/>
            <person name="Shea T."/>
            <person name="Sisk P."/>
            <person name="Sykes S."/>
            <person name="Wortman J."/>
            <person name="Nusbaum C."/>
            <person name="Birren B."/>
        </authorList>
    </citation>
    <scope>NUCLEOTIDE SEQUENCE [LARGE SCALE GENOMIC DNA]</scope>
    <source>
        <strain evidence="9 10">CBS 110553</strain>
    </source>
</reference>
<comment type="caution">
    <text evidence="9">The sequence shown here is derived from an EMBL/GenBank/DDBJ whole genome shotgun (WGS) entry which is preliminary data.</text>
</comment>
<name>W9X4S7_9EURO</name>
<comment type="similarity">
    <text evidence="1">Belongs to the type-B carboxylesterase/lipase family.</text>
</comment>
<dbReference type="CDD" id="cd00067">
    <property type="entry name" value="GAL4"/>
    <property type="match status" value="1"/>
</dbReference>
<dbReference type="PROSITE" id="PS50048">
    <property type="entry name" value="ZN2_CY6_FUNGAL_2"/>
    <property type="match status" value="1"/>
</dbReference>
<dbReference type="GO" id="GO:0008270">
    <property type="term" value="F:zinc ion binding"/>
    <property type="evidence" value="ECO:0007669"/>
    <property type="project" value="InterPro"/>
</dbReference>
<dbReference type="SUPFAM" id="SSF57701">
    <property type="entry name" value="Zn2/Cys6 DNA-binding domain"/>
    <property type="match status" value="1"/>
</dbReference>
<evidence type="ECO:0000313" key="9">
    <source>
        <dbReference type="EMBL" id="EXJ75213.1"/>
    </source>
</evidence>
<dbReference type="SUPFAM" id="SSF53474">
    <property type="entry name" value="alpha/beta-Hydrolases"/>
    <property type="match status" value="1"/>
</dbReference>
<evidence type="ECO:0000256" key="4">
    <source>
        <dbReference type="ARBA" id="ARBA00023125"/>
    </source>
</evidence>
<dbReference type="Gene3D" id="4.10.240.10">
    <property type="entry name" value="Zn(2)-C6 fungal-type DNA-binding domain"/>
    <property type="match status" value="1"/>
</dbReference>
<dbReference type="Pfam" id="PF00135">
    <property type="entry name" value="COesterase"/>
    <property type="match status" value="1"/>
</dbReference>
<organism evidence="9 10">
    <name type="scientific">Cladophialophora psammophila CBS 110553</name>
    <dbReference type="NCBI Taxonomy" id="1182543"/>
    <lineage>
        <taxon>Eukaryota</taxon>
        <taxon>Fungi</taxon>
        <taxon>Dikarya</taxon>
        <taxon>Ascomycota</taxon>
        <taxon>Pezizomycotina</taxon>
        <taxon>Eurotiomycetes</taxon>
        <taxon>Chaetothyriomycetidae</taxon>
        <taxon>Chaetothyriales</taxon>
        <taxon>Herpotrichiellaceae</taxon>
        <taxon>Cladophialophora</taxon>
    </lineage>
</organism>
<keyword evidence="5" id="KW-0804">Transcription</keyword>
<dbReference type="InterPro" id="IPR053175">
    <property type="entry name" value="DHMBA_Reg_Transcription_Factor"/>
</dbReference>
<dbReference type="GeneID" id="19186642"/>
<dbReference type="ESTHER" id="9euro-w9x4s7">
    <property type="family name" value="Fungal_carboxylesterase_lipase"/>
</dbReference>
<dbReference type="OrthoDB" id="408631at2759"/>
<accession>W9X4S7</accession>
<dbReference type="GO" id="GO:0003677">
    <property type="term" value="F:DNA binding"/>
    <property type="evidence" value="ECO:0007669"/>
    <property type="project" value="UniProtKB-KW"/>
</dbReference>
<dbReference type="InterPro" id="IPR029058">
    <property type="entry name" value="AB_hydrolase_fold"/>
</dbReference>
<keyword evidence="10" id="KW-1185">Reference proteome</keyword>
<dbReference type="PROSITE" id="PS00122">
    <property type="entry name" value="CARBOXYLESTERASE_B_1"/>
    <property type="match status" value="1"/>
</dbReference>
<evidence type="ECO:0000256" key="2">
    <source>
        <dbReference type="ARBA" id="ARBA00022801"/>
    </source>
</evidence>
<dbReference type="Gene3D" id="3.40.50.1820">
    <property type="entry name" value="alpha/beta hydrolase"/>
    <property type="match status" value="1"/>
</dbReference>
<evidence type="ECO:0000259" key="8">
    <source>
        <dbReference type="PROSITE" id="PS50048"/>
    </source>
</evidence>
<dbReference type="PANTHER" id="PTHR38791:SF5">
    <property type="entry name" value="TRANSCRIPTION FACTOR DBAG-RELATED"/>
    <property type="match status" value="1"/>
</dbReference>
<dbReference type="EMBL" id="AMGX01000002">
    <property type="protein sequence ID" value="EXJ75213.1"/>
    <property type="molecule type" value="Genomic_DNA"/>
</dbReference>
<feature type="domain" description="Zn(2)-C6 fungal-type" evidence="8">
    <location>
        <begin position="10"/>
        <end position="38"/>
    </location>
</feature>
<protein>
    <recommendedName>
        <fullName evidence="8">Zn(2)-C6 fungal-type domain-containing protein</fullName>
    </recommendedName>
</protein>
<evidence type="ECO:0000256" key="3">
    <source>
        <dbReference type="ARBA" id="ARBA00023015"/>
    </source>
</evidence>
<evidence type="ECO:0000256" key="7">
    <source>
        <dbReference type="SAM" id="MobiDB-lite"/>
    </source>
</evidence>
<evidence type="ECO:0000313" key="10">
    <source>
        <dbReference type="Proteomes" id="UP000019471"/>
    </source>
</evidence>
<sequence>MVNNGFPSKACANCQKRKIKCDQSKPACHQCVKAHWSCPGYRSGVDLCFRDETKGVTRKYQAYRPKRPRMSASDASSGECSPNSNALSPDVSPSRLDMDVMTRAVSFFFSQYVHRPLASSERFQPGPFEYLPSLYARSQPDGPLVTIAHAAALASFANAGNVPSWMQQSHRLFGLGILKCRHALANPVDAKSDDVLASIMLLGIYETIALKGRETMRAWSQHILGAAALIDFRGPSQFRDRVSIQMFLQIRRLIVLSAYQLQKPVPFSLKKWSTWLECADVGGNCEVVHLSNRLSEIVEILASVRSLIRASQTRDIIAVSSMLLPIDSMLQSWQDQLPMSWGSRSDPARCLEDCSLHSHFEGMPFEVYPDLYIASLWNNYRGARILIHETLLSMATSASNTTTFDTKQLCATINLLRQMTAEICLSVDYHLRPGPNASPYNSSCYQNEIATDSIPGSELLLWPLFMAEEPLHATNRRQLLEIIDVDIYNSSGYSCYVKSQRRASNFSRFSFAENMLLSLLVAAILDFCWVTQSVKLPVVDLGYGLHQAIAYNDSLDFYNFSNIRYVRAPTGNLRFTAPQPPLANRTVQNGSSGGTCPQSYPVWYLCGLALLSGSINSTDACDASLIPKPDSTEREDCLFLDVIVPKQIFADASTKQATGAPVMVWVYGGGFTFSKKYEDGNPAGLIQRSREEDPSGKGVVYVTFNYRGGAFGFLSGPNVQSNGTANAGLLDQRMALEWVQHYIHLFGGDPKQVTVFGQSAGAGSIMHQITAYAGLKGPAPFRRAILQSPGFEPFPSHWEQDNLLHKYLGLLNVSTIQEARQLPFASLSAANVELVAGSPYGTFTFAPAVDGDFVPSLPGNLLAQGNYDTSVQIMTGFNAHETLYFTDPDSTNNSIFVSSISSTFPGIQPSVANYVAQDLYPPIFNGSYPYASFYERAELTLQESAFTCNTFFLQEAAKLAAGYGYRFSVPPAYHGQDVAYTYYNAATAGHGVNATIALLMQRFFTRFALSGDPNRKGDAVTIPVYQPSDKILDLNVTGLDVVADPNDNARCRWWQKSLYY</sequence>
<proteinExistence type="inferred from homology"/>